<name>A0A3D9HKX6_9PROT</name>
<dbReference type="InterPro" id="IPR003399">
    <property type="entry name" value="Mce/MlaD"/>
</dbReference>
<keyword evidence="3" id="KW-1185">Reference proteome</keyword>
<comment type="caution">
    <text evidence="2">The sequence shown here is derived from an EMBL/GenBank/DDBJ whole genome shotgun (WGS) entry which is preliminary data.</text>
</comment>
<dbReference type="RefSeq" id="WP_115937180.1">
    <property type="nucleotide sequence ID" value="NZ_QRDW01000005.1"/>
</dbReference>
<dbReference type="NCBIfam" id="TIGR04430">
    <property type="entry name" value="OM_asym_MlaD"/>
    <property type="match status" value="1"/>
</dbReference>
<dbReference type="AlphaFoldDB" id="A0A3D9HKX6"/>
<dbReference type="EMBL" id="QRDW01000005">
    <property type="protein sequence ID" value="RED49951.1"/>
    <property type="molecule type" value="Genomic_DNA"/>
</dbReference>
<evidence type="ECO:0000259" key="1">
    <source>
        <dbReference type="Pfam" id="PF02470"/>
    </source>
</evidence>
<dbReference type="PANTHER" id="PTHR33371:SF4">
    <property type="entry name" value="INTERMEMBRANE PHOSPHOLIPID TRANSPORT SYSTEM BINDING PROTEIN MLAD"/>
    <property type="match status" value="1"/>
</dbReference>
<accession>A0A3D9HKX6</accession>
<reference evidence="2 3" key="1">
    <citation type="submission" date="2018-07" db="EMBL/GenBank/DDBJ databases">
        <title>Genomic Encyclopedia of Type Strains, Phase III (KMG-III): the genomes of soil and plant-associated and newly described type strains.</title>
        <authorList>
            <person name="Whitman W."/>
        </authorList>
    </citation>
    <scope>NUCLEOTIDE SEQUENCE [LARGE SCALE GENOMIC DNA]</scope>
    <source>
        <strain evidence="2 3">CECT 8488</strain>
    </source>
</reference>
<proteinExistence type="predicted"/>
<dbReference type="Proteomes" id="UP000256845">
    <property type="component" value="Unassembled WGS sequence"/>
</dbReference>
<dbReference type="InterPro" id="IPR052336">
    <property type="entry name" value="MlaD_Phospholipid_Transporter"/>
</dbReference>
<organism evidence="2 3">
    <name type="scientific">Aestuariispira insulae</name>
    <dbReference type="NCBI Taxonomy" id="1461337"/>
    <lineage>
        <taxon>Bacteria</taxon>
        <taxon>Pseudomonadati</taxon>
        <taxon>Pseudomonadota</taxon>
        <taxon>Alphaproteobacteria</taxon>
        <taxon>Rhodospirillales</taxon>
        <taxon>Kiloniellaceae</taxon>
        <taxon>Aestuariispira</taxon>
    </lineage>
</organism>
<dbReference type="InterPro" id="IPR030970">
    <property type="entry name" value="ABC_MlaD"/>
</dbReference>
<gene>
    <name evidence="2" type="ORF">DFP90_105324</name>
</gene>
<dbReference type="OrthoDB" id="7164001at2"/>
<evidence type="ECO:0000313" key="3">
    <source>
        <dbReference type="Proteomes" id="UP000256845"/>
    </source>
</evidence>
<dbReference type="Pfam" id="PF02470">
    <property type="entry name" value="MlaD"/>
    <property type="match status" value="1"/>
</dbReference>
<dbReference type="GO" id="GO:0015914">
    <property type="term" value="P:phospholipid transport"/>
    <property type="evidence" value="ECO:0007669"/>
    <property type="project" value="InterPro"/>
</dbReference>
<protein>
    <submittedName>
        <fullName evidence="2">Phospholipid/cholesterol/gamma-HCH transport system substrate-binding protein</fullName>
    </submittedName>
</protein>
<dbReference type="PANTHER" id="PTHR33371">
    <property type="entry name" value="INTERMEMBRANE PHOSPHOLIPID TRANSPORT SYSTEM BINDING PROTEIN MLAD-RELATED"/>
    <property type="match status" value="1"/>
</dbReference>
<sequence length="150" mass="16093">MRRSVIETILGAVVLLVAGFFLTFAYSNTSIKTVDGYQATARFNAIDGLTIGSDIRIGGVKVGSVSGQHVDAEMYQAVVELSIQDRIRLPEDSQISISSNGILGGKYVKITPGSSDVMVENGGEFSNTEDVLSMEDLIGRAIFLINEDTQ</sequence>
<evidence type="ECO:0000313" key="2">
    <source>
        <dbReference type="EMBL" id="RED49951.1"/>
    </source>
</evidence>
<feature type="domain" description="Mce/MlaD" evidence="1">
    <location>
        <begin position="36"/>
        <end position="113"/>
    </location>
</feature>